<organism evidence="3 4">
    <name type="scientific">Tigriopus californicus</name>
    <name type="common">Marine copepod</name>
    <dbReference type="NCBI Taxonomy" id="6832"/>
    <lineage>
        <taxon>Eukaryota</taxon>
        <taxon>Metazoa</taxon>
        <taxon>Ecdysozoa</taxon>
        <taxon>Arthropoda</taxon>
        <taxon>Crustacea</taxon>
        <taxon>Multicrustacea</taxon>
        <taxon>Hexanauplia</taxon>
        <taxon>Copepoda</taxon>
        <taxon>Harpacticoida</taxon>
        <taxon>Harpacticidae</taxon>
        <taxon>Tigriopus</taxon>
    </lineage>
</organism>
<evidence type="ECO:0000313" key="4">
    <source>
        <dbReference type="Proteomes" id="UP000318571"/>
    </source>
</evidence>
<reference evidence="3 4" key="1">
    <citation type="journal article" date="2018" name="Nat. Ecol. Evol.">
        <title>Genomic signatures of mitonuclear coevolution across populations of Tigriopus californicus.</title>
        <authorList>
            <person name="Barreto F.S."/>
            <person name="Watson E.T."/>
            <person name="Lima T.G."/>
            <person name="Willett C.S."/>
            <person name="Edmands S."/>
            <person name="Li W."/>
            <person name="Burton R.S."/>
        </authorList>
    </citation>
    <scope>NUCLEOTIDE SEQUENCE [LARGE SCALE GENOMIC DNA]</scope>
    <source>
        <strain evidence="3 4">San Diego</strain>
    </source>
</reference>
<gene>
    <name evidence="3" type="ORF">TCAL_03084</name>
</gene>
<sequence length="214" mass="22533">SDPAANDHLSDFTDLSDYDQGEGRLFFNLSSTISTAQAVALVLGITAVLGSIAALFFFFMLNMNGGGTDDSSHGSGYGSGSGGHSGGSGYGSGGGHGSYSKRSILEESGLLRIVSLIHELEQVLDIAENDGQISKECKMFKMCRTITNTSSSQASLLQNILEKAESVLETMENGLDPHPLASTDAFDLLNSYKTTAEIAKVKGLCSIVESERCT</sequence>
<dbReference type="EMBL" id="VCGU01000011">
    <property type="protein sequence ID" value="TRY67170.1"/>
    <property type="molecule type" value="Genomic_DNA"/>
</dbReference>
<evidence type="ECO:0000256" key="2">
    <source>
        <dbReference type="SAM" id="Phobius"/>
    </source>
</evidence>
<dbReference type="AlphaFoldDB" id="A0A553NP48"/>
<name>A0A553NP48_TIGCA</name>
<keyword evidence="2" id="KW-0472">Membrane</keyword>
<keyword evidence="2" id="KW-1133">Transmembrane helix</keyword>
<feature type="region of interest" description="Disordered" evidence="1">
    <location>
        <begin position="70"/>
        <end position="94"/>
    </location>
</feature>
<evidence type="ECO:0000313" key="3">
    <source>
        <dbReference type="EMBL" id="TRY67170.1"/>
    </source>
</evidence>
<accession>A0A553NP48</accession>
<feature type="transmembrane region" description="Helical" evidence="2">
    <location>
        <begin position="38"/>
        <end position="61"/>
    </location>
</feature>
<keyword evidence="4" id="KW-1185">Reference proteome</keyword>
<keyword evidence="2" id="KW-0812">Transmembrane</keyword>
<dbReference type="Proteomes" id="UP000318571">
    <property type="component" value="Chromosome 4"/>
</dbReference>
<feature type="compositionally biased region" description="Gly residues" evidence="1">
    <location>
        <begin position="75"/>
        <end position="94"/>
    </location>
</feature>
<comment type="caution">
    <text evidence="3">The sequence shown here is derived from an EMBL/GenBank/DDBJ whole genome shotgun (WGS) entry which is preliminary data.</text>
</comment>
<proteinExistence type="predicted"/>
<protein>
    <submittedName>
        <fullName evidence="3">Uncharacterized protein</fullName>
    </submittedName>
</protein>
<evidence type="ECO:0000256" key="1">
    <source>
        <dbReference type="SAM" id="MobiDB-lite"/>
    </source>
</evidence>
<feature type="non-terminal residue" evidence="3">
    <location>
        <position position="1"/>
    </location>
</feature>